<dbReference type="PANTHER" id="PTHR43047:SF72">
    <property type="entry name" value="OSMOSENSING HISTIDINE PROTEIN KINASE SLN1"/>
    <property type="match status" value="1"/>
</dbReference>
<dbReference type="GO" id="GO:0005886">
    <property type="term" value="C:plasma membrane"/>
    <property type="evidence" value="ECO:0007669"/>
    <property type="project" value="TreeGrafter"/>
</dbReference>
<feature type="transmembrane region" description="Helical" evidence="5">
    <location>
        <begin position="20"/>
        <end position="38"/>
    </location>
</feature>
<dbReference type="Pfam" id="PF02518">
    <property type="entry name" value="HATPase_c"/>
    <property type="match status" value="1"/>
</dbReference>
<evidence type="ECO:0000256" key="4">
    <source>
        <dbReference type="ARBA" id="ARBA00022777"/>
    </source>
</evidence>
<evidence type="ECO:0000256" key="1">
    <source>
        <dbReference type="ARBA" id="ARBA00000085"/>
    </source>
</evidence>
<evidence type="ECO:0000256" key="3">
    <source>
        <dbReference type="ARBA" id="ARBA00022679"/>
    </source>
</evidence>
<dbReference type="Proteomes" id="UP000632828">
    <property type="component" value="Unassembled WGS sequence"/>
</dbReference>
<accession>A0A8J6QXY7</accession>
<keyword evidence="5" id="KW-0812">Transmembrane</keyword>
<dbReference type="InterPro" id="IPR005467">
    <property type="entry name" value="His_kinase_dom"/>
</dbReference>
<gene>
    <name evidence="7" type="ORF">ICT70_11195</name>
</gene>
<evidence type="ECO:0000256" key="2">
    <source>
        <dbReference type="ARBA" id="ARBA00012438"/>
    </source>
</evidence>
<keyword evidence="4" id="KW-0418">Kinase</keyword>
<evidence type="ECO:0000313" key="8">
    <source>
        <dbReference type="Proteomes" id="UP000632828"/>
    </source>
</evidence>
<dbReference type="EC" id="2.7.13.3" evidence="2"/>
<protein>
    <recommendedName>
        <fullName evidence="2">histidine kinase</fullName>
        <ecNumber evidence="2">2.7.13.3</ecNumber>
    </recommendedName>
</protein>
<keyword evidence="3" id="KW-0808">Transferase</keyword>
<keyword evidence="5" id="KW-1133">Transmembrane helix</keyword>
<reference evidence="7" key="1">
    <citation type="submission" date="2020-09" db="EMBL/GenBank/DDBJ databases">
        <title>Pelobacter alkaliphilus sp. nov., a novel anaerobic arsenate-reducing bacterium from terrestrial mud volcano.</title>
        <authorList>
            <person name="Khomyakova M.A."/>
            <person name="Merkel A.Y."/>
            <person name="Slobodkin A.I."/>
        </authorList>
    </citation>
    <scope>NUCLEOTIDE SEQUENCE</scope>
    <source>
        <strain evidence="7">M08fum</strain>
    </source>
</reference>
<evidence type="ECO:0000313" key="7">
    <source>
        <dbReference type="EMBL" id="MBD1401241.1"/>
    </source>
</evidence>
<dbReference type="EMBL" id="JACWUN010000013">
    <property type="protein sequence ID" value="MBD1401241.1"/>
    <property type="molecule type" value="Genomic_DNA"/>
</dbReference>
<organism evidence="7 8">
    <name type="scientific">Pelovirga terrestris</name>
    <dbReference type="NCBI Taxonomy" id="2771352"/>
    <lineage>
        <taxon>Bacteria</taxon>
        <taxon>Pseudomonadati</taxon>
        <taxon>Thermodesulfobacteriota</taxon>
        <taxon>Desulfuromonadia</taxon>
        <taxon>Geobacterales</taxon>
        <taxon>Geobacteraceae</taxon>
        <taxon>Pelovirga</taxon>
    </lineage>
</organism>
<dbReference type="GO" id="GO:0009927">
    <property type="term" value="F:histidine phosphotransfer kinase activity"/>
    <property type="evidence" value="ECO:0007669"/>
    <property type="project" value="TreeGrafter"/>
</dbReference>
<dbReference type="SUPFAM" id="SSF55874">
    <property type="entry name" value="ATPase domain of HSP90 chaperone/DNA topoisomerase II/histidine kinase"/>
    <property type="match status" value="1"/>
</dbReference>
<sequence length="159" mass="17458">MTVNPASSCASCHRRGVTRWLRLLCYPVGVTIVQKLLFLKPTRCWAFFLLILLLWPGLVQSANTGVCSADLFQHRGVVMLLIDPEQMERIFGIFSQLDARSEGIGLGLALVKKVVESYQGRIWVESGGPGQGSCFRFTLPGAARCDPSATGKERLLFAA</sequence>
<evidence type="ECO:0000256" key="5">
    <source>
        <dbReference type="SAM" id="Phobius"/>
    </source>
</evidence>
<evidence type="ECO:0000259" key="6">
    <source>
        <dbReference type="PROSITE" id="PS50109"/>
    </source>
</evidence>
<feature type="transmembrane region" description="Helical" evidence="5">
    <location>
        <begin position="45"/>
        <end position="62"/>
    </location>
</feature>
<comment type="catalytic activity">
    <reaction evidence="1">
        <text>ATP + protein L-histidine = ADP + protein N-phospho-L-histidine.</text>
        <dbReference type="EC" id="2.7.13.3"/>
    </reaction>
</comment>
<dbReference type="GO" id="GO:0000155">
    <property type="term" value="F:phosphorelay sensor kinase activity"/>
    <property type="evidence" value="ECO:0007669"/>
    <property type="project" value="TreeGrafter"/>
</dbReference>
<feature type="domain" description="Histidine kinase" evidence="6">
    <location>
        <begin position="82"/>
        <end position="143"/>
    </location>
</feature>
<dbReference type="PANTHER" id="PTHR43047">
    <property type="entry name" value="TWO-COMPONENT HISTIDINE PROTEIN KINASE"/>
    <property type="match status" value="1"/>
</dbReference>
<dbReference type="AlphaFoldDB" id="A0A8J6QXY7"/>
<proteinExistence type="predicted"/>
<name>A0A8J6QXY7_9BACT</name>
<dbReference type="PROSITE" id="PS50109">
    <property type="entry name" value="HIS_KIN"/>
    <property type="match status" value="1"/>
</dbReference>
<dbReference type="InterPro" id="IPR036890">
    <property type="entry name" value="HATPase_C_sf"/>
</dbReference>
<dbReference type="Gene3D" id="3.30.565.10">
    <property type="entry name" value="Histidine kinase-like ATPase, C-terminal domain"/>
    <property type="match status" value="1"/>
</dbReference>
<dbReference type="InterPro" id="IPR003594">
    <property type="entry name" value="HATPase_dom"/>
</dbReference>
<comment type="caution">
    <text evidence="7">The sequence shown here is derived from an EMBL/GenBank/DDBJ whole genome shotgun (WGS) entry which is preliminary data.</text>
</comment>
<dbReference type="InterPro" id="IPR004358">
    <property type="entry name" value="Sig_transdc_His_kin-like_C"/>
</dbReference>
<dbReference type="PRINTS" id="PR00344">
    <property type="entry name" value="BCTRLSENSOR"/>
</dbReference>
<keyword evidence="5" id="KW-0472">Membrane</keyword>
<keyword evidence="8" id="KW-1185">Reference proteome</keyword>